<dbReference type="AlphaFoldDB" id="A0A3N4LXF1"/>
<accession>A0A3N4LXF1</accession>
<dbReference type="Proteomes" id="UP000267821">
    <property type="component" value="Unassembled WGS sequence"/>
</dbReference>
<sequence length="74" mass="8335">MLIVINPTPTPCHVLCAPLPTGKEKKRSPAKEKSQHEISGSQKNDNNPPPHQKKKKKNKKPPPPQKKKKKKKKS</sequence>
<feature type="compositionally biased region" description="Basic residues" evidence="1">
    <location>
        <begin position="51"/>
        <end position="74"/>
    </location>
</feature>
<reference evidence="2 3" key="1">
    <citation type="journal article" date="2018" name="Nat. Ecol. Evol.">
        <title>Pezizomycetes genomes reveal the molecular basis of ectomycorrhizal truffle lifestyle.</title>
        <authorList>
            <person name="Murat C."/>
            <person name="Payen T."/>
            <person name="Noel B."/>
            <person name="Kuo A."/>
            <person name="Morin E."/>
            <person name="Chen J."/>
            <person name="Kohler A."/>
            <person name="Krizsan K."/>
            <person name="Balestrini R."/>
            <person name="Da Silva C."/>
            <person name="Montanini B."/>
            <person name="Hainaut M."/>
            <person name="Levati E."/>
            <person name="Barry K.W."/>
            <person name="Belfiori B."/>
            <person name="Cichocki N."/>
            <person name="Clum A."/>
            <person name="Dockter R.B."/>
            <person name="Fauchery L."/>
            <person name="Guy J."/>
            <person name="Iotti M."/>
            <person name="Le Tacon F."/>
            <person name="Lindquist E.A."/>
            <person name="Lipzen A."/>
            <person name="Malagnac F."/>
            <person name="Mello A."/>
            <person name="Molinier V."/>
            <person name="Miyauchi S."/>
            <person name="Poulain J."/>
            <person name="Riccioni C."/>
            <person name="Rubini A."/>
            <person name="Sitrit Y."/>
            <person name="Splivallo R."/>
            <person name="Traeger S."/>
            <person name="Wang M."/>
            <person name="Zifcakova L."/>
            <person name="Wipf D."/>
            <person name="Zambonelli A."/>
            <person name="Paolocci F."/>
            <person name="Nowrousian M."/>
            <person name="Ottonello S."/>
            <person name="Baldrian P."/>
            <person name="Spatafora J.W."/>
            <person name="Henrissat B."/>
            <person name="Nagy L.G."/>
            <person name="Aury J.M."/>
            <person name="Wincker P."/>
            <person name="Grigoriev I.V."/>
            <person name="Bonfante P."/>
            <person name="Martin F.M."/>
        </authorList>
    </citation>
    <scope>NUCLEOTIDE SEQUENCE [LARGE SCALE GENOMIC DNA]</scope>
    <source>
        <strain evidence="2 3">ATCC MYA-4762</strain>
    </source>
</reference>
<gene>
    <name evidence="2" type="ORF">L211DRAFT_59641</name>
</gene>
<keyword evidence="3" id="KW-1185">Reference proteome</keyword>
<evidence type="ECO:0000313" key="3">
    <source>
        <dbReference type="Proteomes" id="UP000267821"/>
    </source>
</evidence>
<dbReference type="InParanoid" id="A0A3N4LXF1"/>
<feature type="region of interest" description="Disordered" evidence="1">
    <location>
        <begin position="1"/>
        <end position="74"/>
    </location>
</feature>
<organism evidence="2 3">
    <name type="scientific">Terfezia boudieri ATCC MYA-4762</name>
    <dbReference type="NCBI Taxonomy" id="1051890"/>
    <lineage>
        <taxon>Eukaryota</taxon>
        <taxon>Fungi</taxon>
        <taxon>Dikarya</taxon>
        <taxon>Ascomycota</taxon>
        <taxon>Pezizomycotina</taxon>
        <taxon>Pezizomycetes</taxon>
        <taxon>Pezizales</taxon>
        <taxon>Pezizaceae</taxon>
        <taxon>Terfezia</taxon>
    </lineage>
</organism>
<name>A0A3N4LXF1_9PEZI</name>
<evidence type="ECO:0000313" key="2">
    <source>
        <dbReference type="EMBL" id="RPB25842.1"/>
    </source>
</evidence>
<proteinExistence type="predicted"/>
<dbReference type="EMBL" id="ML121536">
    <property type="protein sequence ID" value="RPB25842.1"/>
    <property type="molecule type" value="Genomic_DNA"/>
</dbReference>
<evidence type="ECO:0000256" key="1">
    <source>
        <dbReference type="SAM" id="MobiDB-lite"/>
    </source>
</evidence>
<protein>
    <submittedName>
        <fullName evidence="2">Uncharacterized protein</fullName>
    </submittedName>
</protein>
<feature type="compositionally biased region" description="Basic and acidic residues" evidence="1">
    <location>
        <begin position="27"/>
        <end position="36"/>
    </location>
</feature>